<dbReference type="EMBL" id="BMOM01000050">
    <property type="protein sequence ID" value="GGM21596.1"/>
    <property type="molecule type" value="Genomic_DNA"/>
</dbReference>
<name>A0ABQ2GZI7_9DEIO</name>
<gene>
    <name evidence="2" type="ORF">GCM10010841_31830</name>
</gene>
<evidence type="ECO:0000313" key="2">
    <source>
        <dbReference type="EMBL" id="GGM21596.1"/>
    </source>
</evidence>
<dbReference type="PROSITE" id="PS50164">
    <property type="entry name" value="GIY_YIG"/>
    <property type="match status" value="1"/>
</dbReference>
<dbReference type="CDD" id="cd10447">
    <property type="entry name" value="GIY-YIG_unchar_2"/>
    <property type="match status" value="1"/>
</dbReference>
<evidence type="ECO:0000259" key="1">
    <source>
        <dbReference type="PROSITE" id="PS50164"/>
    </source>
</evidence>
<accession>A0ABQ2GZI7</accession>
<dbReference type="Proteomes" id="UP000661918">
    <property type="component" value="Unassembled WGS sequence"/>
</dbReference>
<feature type="domain" description="GIY-YIG" evidence="1">
    <location>
        <begin position="26"/>
        <end position="110"/>
    </location>
</feature>
<comment type="caution">
    <text evidence="2">The sequence shown here is derived from an EMBL/GenBank/DDBJ whole genome shotgun (WGS) entry which is preliminary data.</text>
</comment>
<keyword evidence="3" id="KW-1185">Reference proteome</keyword>
<dbReference type="Pfam" id="PF01541">
    <property type="entry name" value="GIY-YIG"/>
    <property type="match status" value="1"/>
</dbReference>
<proteinExistence type="predicted"/>
<dbReference type="InterPro" id="IPR025579">
    <property type="entry name" value="DUF4357"/>
</dbReference>
<dbReference type="InterPro" id="IPR000305">
    <property type="entry name" value="GIY-YIG_endonuc"/>
</dbReference>
<organism evidence="2 3">
    <name type="scientific">Deinococcus aerophilus</name>
    <dbReference type="NCBI Taxonomy" id="522488"/>
    <lineage>
        <taxon>Bacteria</taxon>
        <taxon>Thermotogati</taxon>
        <taxon>Deinococcota</taxon>
        <taxon>Deinococci</taxon>
        <taxon>Deinococcales</taxon>
        <taxon>Deinococcaceae</taxon>
        <taxon>Deinococcus</taxon>
    </lineage>
</organism>
<evidence type="ECO:0000313" key="3">
    <source>
        <dbReference type="Proteomes" id="UP000661918"/>
    </source>
</evidence>
<reference evidence="3" key="1">
    <citation type="journal article" date="2019" name="Int. J. Syst. Evol. Microbiol.">
        <title>The Global Catalogue of Microorganisms (GCM) 10K type strain sequencing project: providing services to taxonomists for standard genome sequencing and annotation.</title>
        <authorList>
            <consortium name="The Broad Institute Genomics Platform"/>
            <consortium name="The Broad Institute Genome Sequencing Center for Infectious Disease"/>
            <person name="Wu L."/>
            <person name="Ma J."/>
        </authorList>
    </citation>
    <scope>NUCLEOTIDE SEQUENCE [LARGE SCALE GENOMIC DNA]</scope>
    <source>
        <strain evidence="3">JCM 15443</strain>
    </source>
</reference>
<sequence>MHDWAGQVAIFPRDRIDQLLQNNDFACPGLYILVGENQANFGKDYVYVGETESLSARIKQHINSKNKTFWKKVIILKSVSGSLNKAHIKSLEAKILKDLSVAGSVNLTNQNKLLAEPHLASHDHINVAAFMRRYKLILRSLGFKFFSLNSSMGFTNEANGAPTILDYSNPIFELKSVGVHAFGRMLADKFVISKDSTLRHIGGGFYSFYSSQLIQKGILVLVCGSTYKFTKDSAFTSPSQAASILTGTSRSGWATWKIISTNITMRQWSDEMEKIFGLEMEHPDWDGA</sequence>
<dbReference type="Pfam" id="PF14267">
    <property type="entry name" value="DUF4357"/>
    <property type="match status" value="1"/>
</dbReference>
<protein>
    <submittedName>
        <fullName evidence="2">Methionine sulfoxide reductase</fullName>
    </submittedName>
</protein>